<dbReference type="GO" id="GO:0015344">
    <property type="term" value="F:siderophore uptake transmembrane transporter activity"/>
    <property type="evidence" value="ECO:0007669"/>
    <property type="project" value="TreeGrafter"/>
</dbReference>
<evidence type="ECO:0000256" key="13">
    <source>
        <dbReference type="RuleBase" id="RU003357"/>
    </source>
</evidence>
<dbReference type="InterPro" id="IPR023997">
    <property type="entry name" value="TonB-dep_OMP_SusC/RagA_CS"/>
</dbReference>
<evidence type="ECO:0000256" key="4">
    <source>
        <dbReference type="ARBA" id="ARBA00022496"/>
    </source>
</evidence>
<keyword evidence="11 12" id="KW-0998">Cell outer membrane</keyword>
<keyword evidence="14" id="KW-1133">Transmembrane helix</keyword>
<organism evidence="18 19">
    <name type="scientific">Pseudarcicella hirudinis</name>
    <dbReference type="NCBI Taxonomy" id="1079859"/>
    <lineage>
        <taxon>Bacteria</taxon>
        <taxon>Pseudomonadati</taxon>
        <taxon>Bacteroidota</taxon>
        <taxon>Cytophagia</taxon>
        <taxon>Cytophagales</taxon>
        <taxon>Flectobacillaceae</taxon>
        <taxon>Pseudarcicella</taxon>
    </lineage>
</organism>
<accession>A0A1I5VUR3</accession>
<dbReference type="InterPro" id="IPR037066">
    <property type="entry name" value="Plug_dom_sf"/>
</dbReference>
<dbReference type="NCBIfam" id="TIGR04056">
    <property type="entry name" value="OMP_RagA_SusC"/>
    <property type="match status" value="1"/>
</dbReference>
<evidence type="ECO:0000313" key="19">
    <source>
        <dbReference type="Proteomes" id="UP000199306"/>
    </source>
</evidence>
<dbReference type="Pfam" id="PF07715">
    <property type="entry name" value="Plug"/>
    <property type="match status" value="1"/>
</dbReference>
<keyword evidence="4" id="KW-0410">Iron transport</keyword>
<evidence type="ECO:0000259" key="17">
    <source>
        <dbReference type="Pfam" id="PF07715"/>
    </source>
</evidence>
<dbReference type="InterPro" id="IPR039426">
    <property type="entry name" value="TonB-dep_rcpt-like"/>
</dbReference>
<comment type="similarity">
    <text evidence="12 13">Belongs to the TonB-dependent receptor family.</text>
</comment>
<dbReference type="SUPFAM" id="SSF56935">
    <property type="entry name" value="Porins"/>
    <property type="match status" value="1"/>
</dbReference>
<evidence type="ECO:0000256" key="8">
    <source>
        <dbReference type="ARBA" id="ARBA00023077"/>
    </source>
</evidence>
<feature type="domain" description="TonB-dependent receptor-like beta-barrel" evidence="15">
    <location>
        <begin position="518"/>
        <end position="920"/>
    </location>
</feature>
<dbReference type="InterPro" id="IPR012910">
    <property type="entry name" value="Plug_dom"/>
</dbReference>
<dbReference type="GO" id="GO:0009279">
    <property type="term" value="C:cell outer membrane"/>
    <property type="evidence" value="ECO:0007669"/>
    <property type="project" value="UniProtKB-SubCell"/>
</dbReference>
<keyword evidence="8 13" id="KW-0798">TonB box</keyword>
<dbReference type="STRING" id="1079859.SAMN04515674_11069"/>
<evidence type="ECO:0000259" key="16">
    <source>
        <dbReference type="Pfam" id="PF07660"/>
    </source>
</evidence>
<dbReference type="EMBL" id="FOXH01000010">
    <property type="protein sequence ID" value="SFQ11143.1"/>
    <property type="molecule type" value="Genomic_DNA"/>
</dbReference>
<feature type="domain" description="TonB-dependent receptor plug" evidence="17">
    <location>
        <begin position="234"/>
        <end position="339"/>
    </location>
</feature>
<dbReference type="RefSeq" id="WP_092018276.1">
    <property type="nucleotide sequence ID" value="NZ_FOXH01000010.1"/>
</dbReference>
<dbReference type="PROSITE" id="PS52016">
    <property type="entry name" value="TONB_DEPENDENT_REC_3"/>
    <property type="match status" value="1"/>
</dbReference>
<dbReference type="InterPro" id="IPR008969">
    <property type="entry name" value="CarboxyPept-like_regulatory"/>
</dbReference>
<dbReference type="PANTHER" id="PTHR30069">
    <property type="entry name" value="TONB-DEPENDENT OUTER MEMBRANE RECEPTOR"/>
    <property type="match status" value="1"/>
</dbReference>
<dbReference type="PANTHER" id="PTHR30069:SF29">
    <property type="entry name" value="HEMOGLOBIN AND HEMOGLOBIN-HAPTOGLOBIN-BINDING PROTEIN 1-RELATED"/>
    <property type="match status" value="1"/>
</dbReference>
<dbReference type="InterPro" id="IPR000531">
    <property type="entry name" value="Beta-barrel_TonB"/>
</dbReference>
<keyword evidence="19" id="KW-1185">Reference proteome</keyword>
<reference evidence="18 19" key="1">
    <citation type="submission" date="2016-10" db="EMBL/GenBank/DDBJ databases">
        <authorList>
            <person name="de Groot N.N."/>
        </authorList>
    </citation>
    <scope>NUCLEOTIDE SEQUENCE [LARGE SCALE GENOMIC DNA]</scope>
    <source>
        <strain evidence="19">E92,LMG 26720,CCM 7988</strain>
    </source>
</reference>
<keyword evidence="9 12" id="KW-0472">Membrane</keyword>
<dbReference type="Gene3D" id="2.60.40.1120">
    <property type="entry name" value="Carboxypeptidase-like, regulatory domain"/>
    <property type="match status" value="1"/>
</dbReference>
<dbReference type="Pfam" id="PF00593">
    <property type="entry name" value="TonB_dep_Rec_b-barrel"/>
    <property type="match status" value="1"/>
</dbReference>
<keyword evidence="7" id="KW-0408">Iron</keyword>
<sequence>MKKNRQCSGLLLTIMKISFYQIVLAITFVAVSKAHDGMAQDFLNKSLTLKAEDVKLRVALSQIEHLTNVQFVYSSKSIEVNKKVNINASESKLSEVLDGLLKPMKISFKVIGGQIILNPAEEHLISPKEVSLPKENTEVLEQSVSGKVIGGDNNQALPGVSIQIKGTNKGTTTDEKGNFRLSVPDEKAILIFTSVGYQKTEITVGNRSVLNVTLIADVSSLNEVVVVGYGTQKKVNLTGAVGTVNMEELQSRPLTNSSAALQGQIPGVYAAQTSGKPGDDNAVINIRGVGTLNNSNPLVLIDGFPANINDVNPQDIQTISVLKDASSAAIYGNRAANGVIIITTKRGTSKKIQVSYNAYFGMQESTSLPKVMNSEQYATLYNEASINSGRQPRYTAAEIQKFRDGSDPLYPNINYFDVYYDKAPMQNHSLSLTGGDDNLKYAFMLSNLSQKGILIANQYDRINFRSNLDAYFLKNKALRLSGRIAGNRSNRLSPADEWNTKWYATTAPVWPLRNSKGEYVAVIGERNFYGETMAGSTATDLRHQFNGQIEAQYTILDGLSAELDLGYNWIQTQTNRYHANISLYKLDGNYNKLPSDLSENNQQDSQTLLNGLLRYNKSFGKHDIALLAGYSEESFRTDWSNAYRKNFVNNTQPELGLGDAATMSNGGGAYDLGLKSVFGRVGYIFNNRYLFEANVRRDGSSRFREGLKWGTFPSFSAGWRISEENFIKDEIPGIRELKLRASWGRLGNQNINSNYAYVSTLSSGQNYTLGGALKPGVAATALANTDISWETTTQTNIGADLTLSNGFSFTLDYFQKKTDDILMQIPIPITMGDLTPPFQNVGKVKNSGIEFAVSYRKKFANKLNFGATVNLSHIRNEITDLYGRSPIINGQKAYIEGYAINSFYGYQTDGLYQISDFNWQNNNDASIPNSQRKYTLKEGVVTVANFNPQPGDFKFKDLNGDGKVTMDKDRTIIGKQFPDLTYSVQLNADWKGFDVSMFWQGVQGIQGYGFQELYIPFSNFSNNGIWWMDRWTPENPNTKYPRLVFDETRTNIHSDFFVENASYLRLKNIEIGYTLPTSVLSKIGIGSIRIYSNIQNALTFSKFKGFDPEQPVDQVRAQAYPQVRIYTLGLNVKF</sequence>
<keyword evidence="5 12" id="KW-0812">Transmembrane</keyword>
<protein>
    <submittedName>
        <fullName evidence="18">TonB-linked outer membrane protein, SusC/RagA family</fullName>
    </submittedName>
</protein>
<gene>
    <name evidence="18" type="ORF">SAMN04515674_11069</name>
</gene>
<evidence type="ECO:0000256" key="6">
    <source>
        <dbReference type="ARBA" id="ARBA00022729"/>
    </source>
</evidence>
<dbReference type="FunFam" id="2.170.130.10:FF:000003">
    <property type="entry name" value="SusC/RagA family TonB-linked outer membrane protein"/>
    <property type="match status" value="1"/>
</dbReference>
<feature type="domain" description="Secretin/TonB short N-terminal" evidence="16">
    <location>
        <begin position="69"/>
        <end position="117"/>
    </location>
</feature>
<evidence type="ECO:0000259" key="15">
    <source>
        <dbReference type="Pfam" id="PF00593"/>
    </source>
</evidence>
<dbReference type="InterPro" id="IPR036942">
    <property type="entry name" value="Beta-barrel_TonB_sf"/>
</dbReference>
<evidence type="ECO:0000313" key="18">
    <source>
        <dbReference type="EMBL" id="SFQ11143.1"/>
    </source>
</evidence>
<evidence type="ECO:0000256" key="3">
    <source>
        <dbReference type="ARBA" id="ARBA00022452"/>
    </source>
</evidence>
<dbReference type="Pfam" id="PF13715">
    <property type="entry name" value="CarbopepD_reg_2"/>
    <property type="match status" value="1"/>
</dbReference>
<dbReference type="Gene3D" id="2.170.130.10">
    <property type="entry name" value="TonB-dependent receptor, plug domain"/>
    <property type="match status" value="1"/>
</dbReference>
<proteinExistence type="inferred from homology"/>
<dbReference type="InterPro" id="IPR023996">
    <property type="entry name" value="TonB-dep_OMP_SusC/RagA"/>
</dbReference>
<keyword evidence="6" id="KW-0732">Signal</keyword>
<evidence type="ECO:0000256" key="12">
    <source>
        <dbReference type="PROSITE-ProRule" id="PRU01360"/>
    </source>
</evidence>
<dbReference type="OrthoDB" id="9768177at2"/>
<evidence type="ECO:0000256" key="5">
    <source>
        <dbReference type="ARBA" id="ARBA00022692"/>
    </source>
</evidence>
<keyword evidence="4" id="KW-0406">Ion transport</keyword>
<keyword evidence="3 12" id="KW-1134">Transmembrane beta strand</keyword>
<dbReference type="Pfam" id="PF07660">
    <property type="entry name" value="STN"/>
    <property type="match status" value="1"/>
</dbReference>
<feature type="transmembrane region" description="Helical" evidence="14">
    <location>
        <begin position="7"/>
        <end position="31"/>
    </location>
</feature>
<evidence type="ECO:0000256" key="2">
    <source>
        <dbReference type="ARBA" id="ARBA00022448"/>
    </source>
</evidence>
<evidence type="ECO:0000256" key="11">
    <source>
        <dbReference type="ARBA" id="ARBA00023237"/>
    </source>
</evidence>
<dbReference type="GO" id="GO:0044718">
    <property type="term" value="P:siderophore transmembrane transport"/>
    <property type="evidence" value="ECO:0007669"/>
    <property type="project" value="TreeGrafter"/>
</dbReference>
<dbReference type="NCBIfam" id="TIGR04057">
    <property type="entry name" value="SusC_RagA_signa"/>
    <property type="match status" value="1"/>
</dbReference>
<dbReference type="InterPro" id="IPR011662">
    <property type="entry name" value="Secretin/TonB_short_N"/>
</dbReference>
<evidence type="ECO:0000256" key="9">
    <source>
        <dbReference type="ARBA" id="ARBA00023136"/>
    </source>
</evidence>
<dbReference type="Gene3D" id="2.40.170.20">
    <property type="entry name" value="TonB-dependent receptor, beta-barrel domain"/>
    <property type="match status" value="1"/>
</dbReference>
<name>A0A1I5VUR3_9BACT</name>
<evidence type="ECO:0000256" key="7">
    <source>
        <dbReference type="ARBA" id="ARBA00023004"/>
    </source>
</evidence>
<dbReference type="Proteomes" id="UP000199306">
    <property type="component" value="Unassembled WGS sequence"/>
</dbReference>
<evidence type="ECO:0000256" key="1">
    <source>
        <dbReference type="ARBA" id="ARBA00004571"/>
    </source>
</evidence>
<keyword evidence="2 12" id="KW-0813">Transport</keyword>
<evidence type="ECO:0000256" key="10">
    <source>
        <dbReference type="ARBA" id="ARBA00023170"/>
    </source>
</evidence>
<comment type="subcellular location">
    <subcellularLocation>
        <location evidence="1 12">Cell outer membrane</location>
        <topology evidence="1 12">Multi-pass membrane protein</topology>
    </subcellularLocation>
</comment>
<evidence type="ECO:0000256" key="14">
    <source>
        <dbReference type="SAM" id="Phobius"/>
    </source>
</evidence>
<dbReference type="AlphaFoldDB" id="A0A1I5VUR3"/>
<dbReference type="SUPFAM" id="SSF49464">
    <property type="entry name" value="Carboxypeptidase regulatory domain-like"/>
    <property type="match status" value="1"/>
</dbReference>
<keyword evidence="10" id="KW-0675">Receptor</keyword>